<dbReference type="MGI" id="MGI:1276124">
    <property type="gene designation" value="Ep400"/>
</dbReference>
<reference evidence="2" key="7">
    <citation type="journal article" date="2005" name="Science">
        <title>The Transcriptional Landscape of the Mammalian Genome.</title>
        <authorList>
            <consortium name="The FANTOM Consortium"/>
            <consortium name="Riken Genome Exploration Research Group and Genome Science Group (Genome Network Project Core Group)"/>
        </authorList>
    </citation>
    <scope>NUCLEOTIDE SEQUENCE</scope>
    <source>
        <strain evidence="2">C57BL/6J</strain>
        <tissue evidence="2">Whole body</tissue>
    </source>
</reference>
<protein>
    <recommendedName>
        <fullName evidence="4">Secreted protein</fullName>
    </recommendedName>
</protein>
<dbReference type="EMBL" id="AK050901">
    <property type="protein sequence ID" value="BAC34451.1"/>
    <property type="molecule type" value="mRNA"/>
</dbReference>
<dbReference type="AGR" id="MGI:1276124"/>
<evidence type="ECO:0000313" key="3">
    <source>
        <dbReference type="MGI" id="MGI:1276124"/>
    </source>
</evidence>
<reference evidence="2" key="2">
    <citation type="journal article" date="2000" name="Genome Res.">
        <title>Normalization and subtraction of cap-trapper-selected cDNAs to prepare full-length cDNA libraries for rapid discovery of new genes.</title>
        <authorList>
            <person name="Carninci P."/>
            <person name="Shibata Y."/>
            <person name="Hayatsu N."/>
            <person name="Sugahara Y."/>
            <person name="Shibata K."/>
            <person name="Itoh M."/>
            <person name="Konno H."/>
            <person name="Okazaki Y."/>
            <person name="Muramatsu M."/>
            <person name="Hayashizaki Y."/>
        </authorList>
    </citation>
    <scope>NUCLEOTIDE SEQUENCE</scope>
    <source>
        <strain evidence="2">C57BL/6J</strain>
        <tissue evidence="2">Whole body</tissue>
    </source>
</reference>
<reference evidence="2" key="6">
    <citation type="journal article" date="2002" name="Nature">
        <title>Analysis of the mouse transcriptome based on functional annotation of 60,770 full-length cDNAs.</title>
        <authorList>
            <consortium name="The FANTOM Consortium and the RIKEN Genome Exploration Research Group Phase I and II Team"/>
        </authorList>
    </citation>
    <scope>NUCLEOTIDE SEQUENCE</scope>
    <source>
        <strain evidence="2">C57BL/6J</strain>
        <tissue evidence="2">Whole body</tissue>
    </source>
</reference>
<proteinExistence type="evidence at transcript level"/>
<evidence type="ECO:0000256" key="1">
    <source>
        <dbReference type="SAM" id="SignalP"/>
    </source>
</evidence>
<reference evidence="2" key="8">
    <citation type="journal article" date="2005" name="Science">
        <title>Antisense Transcription in the Mammalian Transcriptome.</title>
        <authorList>
            <consortium name="RIKEN Genome Exploration Research Group and Genome Science Group (Genome Network Project Core Group) and the FANTOM Consortium"/>
        </authorList>
    </citation>
    <scope>NUCLEOTIDE SEQUENCE</scope>
    <source>
        <strain evidence="2">C57BL/6J</strain>
        <tissue evidence="2">Whole body</tissue>
    </source>
</reference>
<evidence type="ECO:0008006" key="4">
    <source>
        <dbReference type="Google" id="ProtNLM"/>
    </source>
</evidence>
<keyword evidence="1" id="KW-0732">Signal</keyword>
<accession>Q8BQE8</accession>
<evidence type="ECO:0000313" key="2">
    <source>
        <dbReference type="EMBL" id="BAC34451.1"/>
    </source>
</evidence>
<sequence>MFIPSLHFCFCCVAELSLVLVESLFHFIIPTSGKFFRDLRGGTIHSTKVKIRQVSGKFCPLGGTQLTFHYIGNYACSRTLWTIVFMPRLLSLPSLYSRLG</sequence>
<feature type="signal peptide" evidence="1">
    <location>
        <begin position="1"/>
        <end position="21"/>
    </location>
</feature>
<name>Q8BQE8_MOUSE</name>
<feature type="chain" id="PRO_5004303743" description="Secreted protein" evidence="1">
    <location>
        <begin position="22"/>
        <end position="100"/>
    </location>
</feature>
<reference evidence="2" key="1">
    <citation type="journal article" date="1999" name="Methods Enzymol.">
        <title>High-efficiency full-length cDNA cloning.</title>
        <authorList>
            <person name="Carninci P."/>
            <person name="Hayashizaki Y."/>
        </authorList>
    </citation>
    <scope>NUCLEOTIDE SEQUENCE</scope>
    <source>
        <strain evidence="2">C57BL/6J</strain>
        <tissue evidence="2">Whole body</tissue>
    </source>
</reference>
<reference evidence="2" key="3">
    <citation type="journal article" date="2000" name="Genome Res.">
        <title>RIKEN integrated sequence analysis (RISA) system--384-format sequencing pipeline with 384 multicapillary sequencer.</title>
        <authorList>
            <person name="Shibata K."/>
            <person name="Itoh M."/>
            <person name="Aizawa K."/>
            <person name="Nagaoka S."/>
            <person name="Sasaki N."/>
            <person name="Carninci P."/>
            <person name="Konno H."/>
            <person name="Akiyama J."/>
            <person name="Nishi K."/>
            <person name="Kitsunai T."/>
            <person name="Tashiro H."/>
            <person name="Itoh M."/>
            <person name="Sumi N."/>
            <person name="Ishii Y."/>
            <person name="Nakamura S."/>
            <person name="Hazama M."/>
            <person name="Nishine T."/>
            <person name="Harada A."/>
            <person name="Yamamoto R."/>
            <person name="Matsumoto H."/>
            <person name="Sakaguchi S."/>
            <person name="Ikegami T."/>
            <person name="Kashiwagi K."/>
            <person name="Fujiwake S."/>
            <person name="Inoue K."/>
            <person name="Togawa Y."/>
            <person name="Izawa M."/>
            <person name="Ohara E."/>
            <person name="Watahiki M."/>
            <person name="Yoneda Y."/>
            <person name="Ishikawa T."/>
            <person name="Ozawa K."/>
            <person name="Tanaka T."/>
            <person name="Matsuura S."/>
            <person name="Kawai J."/>
            <person name="Okazaki Y."/>
            <person name="Muramatsu M."/>
            <person name="Inoue Y."/>
            <person name="Kira A."/>
            <person name="Hayashizaki Y."/>
        </authorList>
    </citation>
    <scope>NUCLEOTIDE SEQUENCE</scope>
    <source>
        <strain evidence="2">C57BL/6J</strain>
        <tissue evidence="2">Whole body</tissue>
    </source>
</reference>
<reference evidence="2" key="5">
    <citation type="submission" date="2001-07" db="EMBL/GenBank/DDBJ databases">
        <authorList>
            <person name="Adachi J."/>
            <person name="Aizawa K."/>
            <person name="Akimura T."/>
            <person name="Arakawa T."/>
            <person name="Bono H."/>
            <person name="Carninci P."/>
            <person name="Fukuda S."/>
            <person name="Furuno M."/>
            <person name="Hanagaki T."/>
            <person name="Hara A."/>
            <person name="Hashizume W."/>
            <person name="Hayashida K."/>
            <person name="Hayatsu N."/>
            <person name="Hiramoto K."/>
            <person name="Hiraoka T."/>
            <person name="Hirozane T."/>
            <person name="Hori F."/>
            <person name="Imotani K."/>
            <person name="Ishii Y."/>
            <person name="Itoh M."/>
            <person name="Kagawa I."/>
            <person name="Kasukawa T."/>
            <person name="Katoh H."/>
            <person name="Kawai J."/>
            <person name="Kojima Y."/>
            <person name="Kondo S."/>
            <person name="Konno H."/>
            <person name="Kouda M."/>
            <person name="Koya S."/>
            <person name="Kurihara C."/>
            <person name="Matsuyama T."/>
            <person name="Miyazaki A."/>
            <person name="Murata M."/>
            <person name="Nakamura M."/>
            <person name="Nishi K."/>
            <person name="Nomura K."/>
            <person name="Numazaki R."/>
            <person name="Ohno M."/>
            <person name="Ohsato N."/>
            <person name="Okazaki Y."/>
            <person name="Saito R."/>
            <person name="Saitoh H."/>
            <person name="Sakai C."/>
            <person name="Sakai K."/>
            <person name="Sakazume N."/>
            <person name="Sano H."/>
            <person name="Sasaki D."/>
            <person name="Shibata K."/>
            <person name="Shinagawa A."/>
            <person name="Shiraki T."/>
            <person name="Sogabe Y."/>
            <person name="Tagami M."/>
            <person name="Tagawa A."/>
            <person name="Takahashi F."/>
            <person name="Takaku-Akahira S."/>
            <person name="Takeda Y."/>
            <person name="Tanaka T."/>
            <person name="Tomaru A."/>
            <person name="Toya T."/>
            <person name="Yasunishi A."/>
            <person name="Muramatsu M."/>
            <person name="Hayashizaki Y."/>
        </authorList>
    </citation>
    <scope>NUCLEOTIDE SEQUENCE</scope>
    <source>
        <strain evidence="2">C57BL/6J</strain>
        <tissue evidence="2">Whole body</tissue>
    </source>
</reference>
<gene>
    <name evidence="3" type="primary">Ep400</name>
</gene>
<organism evidence="2">
    <name type="scientific">Mus musculus</name>
    <name type="common">Mouse</name>
    <dbReference type="NCBI Taxonomy" id="10090"/>
    <lineage>
        <taxon>Eukaryota</taxon>
        <taxon>Metazoa</taxon>
        <taxon>Chordata</taxon>
        <taxon>Craniata</taxon>
        <taxon>Vertebrata</taxon>
        <taxon>Euteleostomi</taxon>
        <taxon>Mammalia</taxon>
        <taxon>Eutheria</taxon>
        <taxon>Euarchontoglires</taxon>
        <taxon>Glires</taxon>
        <taxon>Rodentia</taxon>
        <taxon>Myomorpha</taxon>
        <taxon>Muroidea</taxon>
        <taxon>Muridae</taxon>
        <taxon>Murinae</taxon>
        <taxon>Mus</taxon>
        <taxon>Mus</taxon>
    </lineage>
</organism>
<dbReference type="AlphaFoldDB" id="Q8BQE8"/>
<reference evidence="2" key="4">
    <citation type="journal article" date="2001" name="Nature">
        <title>Functional annotation of a full-length mouse cDNA collection.</title>
        <authorList>
            <consortium name="The RIKEN Genome Exploration Research Group Phase II Team and the FANTOM Consortium"/>
        </authorList>
    </citation>
    <scope>NUCLEOTIDE SEQUENCE</scope>
    <source>
        <strain evidence="2">C57BL/6J</strain>
        <tissue evidence="2">Whole body</tissue>
    </source>
</reference>